<evidence type="ECO:0000256" key="1">
    <source>
        <dbReference type="SAM" id="Phobius"/>
    </source>
</evidence>
<feature type="transmembrane region" description="Helical" evidence="1">
    <location>
        <begin position="9"/>
        <end position="27"/>
    </location>
</feature>
<organism evidence="2 3">
    <name type="scientific">Acanthosepion pharaonis</name>
    <name type="common">Pharaoh cuttlefish</name>
    <name type="synonym">Sepia pharaonis</name>
    <dbReference type="NCBI Taxonomy" id="158019"/>
    <lineage>
        <taxon>Eukaryota</taxon>
        <taxon>Metazoa</taxon>
        <taxon>Spiralia</taxon>
        <taxon>Lophotrochozoa</taxon>
        <taxon>Mollusca</taxon>
        <taxon>Cephalopoda</taxon>
        <taxon>Coleoidea</taxon>
        <taxon>Decapodiformes</taxon>
        <taxon>Sepiida</taxon>
        <taxon>Sepiina</taxon>
        <taxon>Sepiidae</taxon>
        <taxon>Acanthosepion</taxon>
    </lineage>
</organism>
<gene>
    <name evidence="2" type="ORF">SPHA_44679</name>
</gene>
<comment type="caution">
    <text evidence="2">The sequence shown here is derived from an EMBL/GenBank/DDBJ whole genome shotgun (WGS) entry which is preliminary data.</text>
</comment>
<keyword evidence="1" id="KW-0812">Transmembrane</keyword>
<reference evidence="2" key="1">
    <citation type="submission" date="2021-01" db="EMBL/GenBank/DDBJ databases">
        <authorList>
            <person name="Li R."/>
            <person name="Bekaert M."/>
        </authorList>
    </citation>
    <scope>NUCLEOTIDE SEQUENCE</scope>
    <source>
        <strain evidence="2">Farmed</strain>
    </source>
</reference>
<name>A0A812D030_ACAPH</name>
<dbReference type="Proteomes" id="UP000597762">
    <property type="component" value="Unassembled WGS sequence"/>
</dbReference>
<feature type="transmembrane region" description="Helical" evidence="1">
    <location>
        <begin position="65"/>
        <end position="89"/>
    </location>
</feature>
<keyword evidence="3" id="KW-1185">Reference proteome</keyword>
<sequence>MPTLFSSHYLFNIFFLFILYFSYSPFLDPYSPFLGPYSPFLDPYSPFLDPYSPFIRPYSPFHSPFFLVSFPFILFRSITLLSPVWYHFLPALSRPHFSSSFFVMYFNCLHASLRKDSRAAFQLKVTNVNILTFSAFMINRVVGSTIYSRRQRLQLSRLPPHPDAYGGFQMWNKAKSTK</sequence>
<accession>A0A812D030</accession>
<protein>
    <submittedName>
        <fullName evidence="2">Uncharacterized protein</fullName>
    </submittedName>
</protein>
<dbReference type="EMBL" id="CAHIKZ030002283">
    <property type="protein sequence ID" value="CAE1284312.1"/>
    <property type="molecule type" value="Genomic_DNA"/>
</dbReference>
<evidence type="ECO:0000313" key="3">
    <source>
        <dbReference type="Proteomes" id="UP000597762"/>
    </source>
</evidence>
<keyword evidence="1" id="KW-1133">Transmembrane helix</keyword>
<keyword evidence="1" id="KW-0472">Membrane</keyword>
<proteinExistence type="predicted"/>
<dbReference type="AlphaFoldDB" id="A0A812D030"/>
<evidence type="ECO:0000313" key="2">
    <source>
        <dbReference type="EMBL" id="CAE1284312.1"/>
    </source>
</evidence>